<keyword evidence="2" id="KW-1185">Reference proteome</keyword>
<dbReference type="InterPro" id="IPR011989">
    <property type="entry name" value="ARM-like"/>
</dbReference>
<accession>A0ABU6V5F0</accession>
<protein>
    <submittedName>
        <fullName evidence="1">Uncharacterized protein</fullName>
    </submittedName>
</protein>
<dbReference type="Proteomes" id="UP001341840">
    <property type="component" value="Unassembled WGS sequence"/>
</dbReference>
<evidence type="ECO:0000313" key="1">
    <source>
        <dbReference type="EMBL" id="MED6167980.1"/>
    </source>
</evidence>
<gene>
    <name evidence="1" type="ORF">PIB30_007647</name>
</gene>
<dbReference type="EMBL" id="JASCZI010151051">
    <property type="protein sequence ID" value="MED6167980.1"/>
    <property type="molecule type" value="Genomic_DNA"/>
</dbReference>
<reference evidence="1 2" key="1">
    <citation type="journal article" date="2023" name="Plants (Basel)">
        <title>Bridging the Gap: Combining Genomics and Transcriptomics Approaches to Understand Stylosanthes scabra, an Orphan Legume from the Brazilian Caatinga.</title>
        <authorList>
            <person name="Ferreira-Neto J.R.C."/>
            <person name="da Silva M.D."/>
            <person name="Binneck E."/>
            <person name="de Melo N.F."/>
            <person name="da Silva R.H."/>
            <person name="de Melo A.L.T.M."/>
            <person name="Pandolfi V."/>
            <person name="Bustamante F.O."/>
            <person name="Brasileiro-Vidal A.C."/>
            <person name="Benko-Iseppon A.M."/>
        </authorList>
    </citation>
    <scope>NUCLEOTIDE SEQUENCE [LARGE SCALE GENOMIC DNA]</scope>
    <source>
        <tissue evidence="1">Leaves</tissue>
    </source>
</reference>
<organism evidence="1 2">
    <name type="scientific">Stylosanthes scabra</name>
    <dbReference type="NCBI Taxonomy" id="79078"/>
    <lineage>
        <taxon>Eukaryota</taxon>
        <taxon>Viridiplantae</taxon>
        <taxon>Streptophyta</taxon>
        <taxon>Embryophyta</taxon>
        <taxon>Tracheophyta</taxon>
        <taxon>Spermatophyta</taxon>
        <taxon>Magnoliopsida</taxon>
        <taxon>eudicotyledons</taxon>
        <taxon>Gunneridae</taxon>
        <taxon>Pentapetalae</taxon>
        <taxon>rosids</taxon>
        <taxon>fabids</taxon>
        <taxon>Fabales</taxon>
        <taxon>Fabaceae</taxon>
        <taxon>Papilionoideae</taxon>
        <taxon>50 kb inversion clade</taxon>
        <taxon>dalbergioids sensu lato</taxon>
        <taxon>Dalbergieae</taxon>
        <taxon>Pterocarpus clade</taxon>
        <taxon>Stylosanthes</taxon>
    </lineage>
</organism>
<proteinExistence type="predicted"/>
<name>A0ABU6V5F0_9FABA</name>
<sequence>MVSLLFFTFSFSAKVPPPTPFPPCRKLFRKPPPLQPLYTFQIPNAFPRCGSHLQTQTEVPSLHRLVITEGKMNTFMPCFMLFENGKYVGMKVLMKFEVLGLVSTNMGDGRLPCFHCHGLLPFSSFCQYNPFLYGLKAKEPNWLGVVTSVAYRLEFGSLHIWFFNTLHCYVRLWLSFHHITVECRGNFHDFKNHGSIRRRALDLLYGMCDISNAKDIVEELLQVWIIRSD</sequence>
<comment type="caution">
    <text evidence="1">The sequence shown here is derived from an EMBL/GenBank/DDBJ whole genome shotgun (WGS) entry which is preliminary data.</text>
</comment>
<evidence type="ECO:0000313" key="2">
    <source>
        <dbReference type="Proteomes" id="UP001341840"/>
    </source>
</evidence>
<dbReference type="Gene3D" id="1.25.10.10">
    <property type="entry name" value="Leucine-rich Repeat Variant"/>
    <property type="match status" value="1"/>
</dbReference>